<dbReference type="Proteomes" id="UP000054565">
    <property type="component" value="Unassembled WGS sequence"/>
</dbReference>
<feature type="region of interest" description="Disordered" evidence="2">
    <location>
        <begin position="142"/>
        <end position="186"/>
    </location>
</feature>
<dbReference type="OrthoDB" id="29853at2759"/>
<dbReference type="EMBL" id="DS028097">
    <property type="protein sequence ID" value="KMP07573.1"/>
    <property type="molecule type" value="Genomic_DNA"/>
</dbReference>
<name>A0A0J6YKX5_COCIT</name>
<dbReference type="InterPro" id="IPR005061">
    <property type="entry name" value="Ist1"/>
</dbReference>
<sequence length="375" mass="41568">MPLPKQTTDLIFSLQALIYRIRQLIKERRGYSKTKARELAKLLKEGRDDFARIKTEDVIANDNLISALEIIELHCEQLHVRANILDHLAFGQKKKGKTLAVRRRGNHAGNHARSGRVAPSTIEGSSGGGGWGFWSIFGLGDGSQTQRQRSNTRDAQSVARPPTHEATVDDGVAEDVEVKDGAETAEDREPEVYIDPELDRAAAVIFYSYPRLPRDITGLPELRVKLIQRWGNEFASRAQDDDDLPVDLPEELVERLRVQKASPVLVEKYLKEIARSHGLRWHQDEDEDGDGEGGQTVEEDNQLPEFVQETDTQAPEKRGIEGPKGNMKGVDAHSPGTLADIKPSPAQVAEAESTKIGGGIPEVDELAKRFAALKK</sequence>
<dbReference type="Gene3D" id="1.20.1260.60">
    <property type="entry name" value="Vacuolar protein sorting-associated protein Ist1"/>
    <property type="match status" value="1"/>
</dbReference>
<gene>
    <name evidence="3" type="ORF">CIRG_07254</name>
</gene>
<protein>
    <recommendedName>
        <fullName evidence="5">DUF292 domain containing protein</fullName>
    </recommendedName>
</protein>
<dbReference type="PANTHER" id="PTHR12161">
    <property type="entry name" value="IST1 FAMILY MEMBER"/>
    <property type="match status" value="1"/>
</dbReference>
<proteinExistence type="inferred from homology"/>
<evidence type="ECO:0000313" key="3">
    <source>
        <dbReference type="EMBL" id="KMP07573.1"/>
    </source>
</evidence>
<comment type="similarity">
    <text evidence="1">Belongs to the IST1 family.</text>
</comment>
<evidence type="ECO:0000256" key="2">
    <source>
        <dbReference type="SAM" id="MobiDB-lite"/>
    </source>
</evidence>
<evidence type="ECO:0000313" key="4">
    <source>
        <dbReference type="Proteomes" id="UP000054565"/>
    </source>
</evidence>
<feature type="region of interest" description="Disordered" evidence="2">
    <location>
        <begin position="102"/>
        <end position="124"/>
    </location>
</feature>
<feature type="compositionally biased region" description="Acidic residues" evidence="2">
    <location>
        <begin position="284"/>
        <end position="302"/>
    </location>
</feature>
<dbReference type="STRING" id="404692.A0A0J6YKX5"/>
<feature type="compositionally biased region" description="Basic and acidic residues" evidence="2">
    <location>
        <begin position="176"/>
        <end position="186"/>
    </location>
</feature>
<dbReference type="InterPro" id="IPR042277">
    <property type="entry name" value="IST1-like"/>
</dbReference>
<feature type="region of interest" description="Disordered" evidence="2">
    <location>
        <begin position="280"/>
        <end position="358"/>
    </location>
</feature>
<dbReference type="PANTHER" id="PTHR12161:SF5">
    <property type="entry name" value="IST1 HOMOLOG"/>
    <property type="match status" value="1"/>
</dbReference>
<organism evidence="3 4">
    <name type="scientific">Coccidioides immitis RMSCC 2394</name>
    <dbReference type="NCBI Taxonomy" id="404692"/>
    <lineage>
        <taxon>Eukaryota</taxon>
        <taxon>Fungi</taxon>
        <taxon>Dikarya</taxon>
        <taxon>Ascomycota</taxon>
        <taxon>Pezizomycotina</taxon>
        <taxon>Eurotiomycetes</taxon>
        <taxon>Eurotiomycetidae</taxon>
        <taxon>Onygenales</taxon>
        <taxon>Onygenaceae</taxon>
        <taxon>Coccidioides</taxon>
    </lineage>
</organism>
<feature type="compositionally biased region" description="Polar residues" evidence="2">
    <location>
        <begin position="142"/>
        <end position="155"/>
    </location>
</feature>
<accession>A0A0J6YKX5</accession>
<dbReference type="Pfam" id="PF03398">
    <property type="entry name" value="Ist1"/>
    <property type="match status" value="2"/>
</dbReference>
<dbReference type="GO" id="GO:0015031">
    <property type="term" value="P:protein transport"/>
    <property type="evidence" value="ECO:0007669"/>
    <property type="project" value="InterPro"/>
</dbReference>
<dbReference type="AlphaFoldDB" id="A0A0J6YKX5"/>
<reference evidence="4" key="1">
    <citation type="journal article" date="2010" name="Genome Res.">
        <title>Population genomic sequencing of Coccidioides fungi reveals recent hybridization and transposon control.</title>
        <authorList>
            <person name="Neafsey D.E."/>
            <person name="Barker B.M."/>
            <person name="Sharpton T.J."/>
            <person name="Stajich J.E."/>
            <person name="Park D.J."/>
            <person name="Whiston E."/>
            <person name="Hung C.-Y."/>
            <person name="McMahan C."/>
            <person name="White J."/>
            <person name="Sykes S."/>
            <person name="Heiman D."/>
            <person name="Young S."/>
            <person name="Zeng Q."/>
            <person name="Abouelleil A."/>
            <person name="Aftuck L."/>
            <person name="Bessette D."/>
            <person name="Brown A."/>
            <person name="FitzGerald M."/>
            <person name="Lui A."/>
            <person name="Macdonald J.P."/>
            <person name="Priest M."/>
            <person name="Orbach M.J."/>
            <person name="Galgiani J.N."/>
            <person name="Kirkland T.N."/>
            <person name="Cole G.T."/>
            <person name="Birren B.W."/>
            <person name="Henn M.R."/>
            <person name="Taylor J.W."/>
            <person name="Rounsley S.D."/>
        </authorList>
    </citation>
    <scope>NUCLEOTIDE SEQUENCE [LARGE SCALE GENOMIC DNA]</scope>
    <source>
        <strain evidence="4">RMSCC 2394</strain>
    </source>
</reference>
<evidence type="ECO:0000256" key="1">
    <source>
        <dbReference type="ARBA" id="ARBA00005536"/>
    </source>
</evidence>
<evidence type="ECO:0008006" key="5">
    <source>
        <dbReference type="Google" id="ProtNLM"/>
    </source>
</evidence>